<dbReference type="AlphaFoldDB" id="A0A0F9Q4J6"/>
<evidence type="ECO:0000313" key="1">
    <source>
        <dbReference type="EMBL" id="KKN37434.1"/>
    </source>
</evidence>
<comment type="caution">
    <text evidence="1">The sequence shown here is derived from an EMBL/GenBank/DDBJ whole genome shotgun (WGS) entry which is preliminary data.</text>
</comment>
<protein>
    <submittedName>
        <fullName evidence="1">Uncharacterized protein</fullName>
    </submittedName>
</protein>
<proteinExistence type="predicted"/>
<dbReference type="EMBL" id="LAZR01001894">
    <property type="protein sequence ID" value="KKN37434.1"/>
    <property type="molecule type" value="Genomic_DNA"/>
</dbReference>
<organism evidence="1">
    <name type="scientific">marine sediment metagenome</name>
    <dbReference type="NCBI Taxonomy" id="412755"/>
    <lineage>
        <taxon>unclassified sequences</taxon>
        <taxon>metagenomes</taxon>
        <taxon>ecological metagenomes</taxon>
    </lineage>
</organism>
<reference evidence="1" key="1">
    <citation type="journal article" date="2015" name="Nature">
        <title>Complex archaea that bridge the gap between prokaryotes and eukaryotes.</title>
        <authorList>
            <person name="Spang A."/>
            <person name="Saw J.H."/>
            <person name="Jorgensen S.L."/>
            <person name="Zaremba-Niedzwiedzka K."/>
            <person name="Martijn J."/>
            <person name="Lind A.E."/>
            <person name="van Eijk R."/>
            <person name="Schleper C."/>
            <person name="Guy L."/>
            <person name="Ettema T.J."/>
        </authorList>
    </citation>
    <scope>NUCLEOTIDE SEQUENCE</scope>
</reference>
<name>A0A0F9Q4J6_9ZZZZ</name>
<accession>A0A0F9Q4J6</accession>
<sequence>MGDVTGLFNLTDNDIFVMMELAYEKMIALRNRKGHLSSHDLKIFDGCSSLILSLCKQGRDRGMTLKDISERAAKHEPRI</sequence>
<gene>
    <name evidence="1" type="ORF">LCGC14_0763370</name>
</gene>